<keyword evidence="2" id="KW-1133">Transmembrane helix</keyword>
<evidence type="ECO:0000313" key="4">
    <source>
        <dbReference type="Proteomes" id="UP000001307"/>
    </source>
</evidence>
<evidence type="ECO:0000313" key="3">
    <source>
        <dbReference type="EMBL" id="CBY09722.1"/>
    </source>
</evidence>
<evidence type="ECO:0000256" key="2">
    <source>
        <dbReference type="SAM" id="Phobius"/>
    </source>
</evidence>
<dbReference type="Proteomes" id="UP000001307">
    <property type="component" value="Unassembled WGS sequence"/>
</dbReference>
<sequence length="195" mass="21675">METCLRYDYDGQCVEYGVVPYDEFDVQSVKLSPPNEEDAPAFANKTLNGDNFKKYAPFIILTIVFVVFLKCWCRRNTKIVEKMKKEGGAKSGGATSGGAKLGSVKKPPKEISVTIDPDSEDNDGVPPAPSAARTLRFKEQAEKIGETFMEKVKAPFQKPMKGYQELVSESDSVAEERSEANFDVDKYGAISDRFF</sequence>
<feature type="transmembrane region" description="Helical" evidence="2">
    <location>
        <begin position="55"/>
        <end position="73"/>
    </location>
</feature>
<dbReference type="OrthoDB" id="10544973at2759"/>
<reference evidence="3 4" key="1">
    <citation type="journal article" date="2010" name="Science">
        <title>Plasticity of animal genome architecture unmasked by rapid evolution of a pelagic tunicate.</title>
        <authorList>
            <person name="Denoeud F."/>
            <person name="Henriet S."/>
            <person name="Mungpakdee S."/>
            <person name="Aury J.M."/>
            <person name="Da Silva C."/>
            <person name="Brinkmann H."/>
            <person name="Mikhaleva J."/>
            <person name="Olsen L.C."/>
            <person name="Jubin C."/>
            <person name="Canestro C."/>
            <person name="Bouquet J.M."/>
            <person name="Danks G."/>
            <person name="Poulain J."/>
            <person name="Campsteijn C."/>
            <person name="Adamski M."/>
            <person name="Cross I."/>
            <person name="Yadetie F."/>
            <person name="Muffato M."/>
            <person name="Louis A."/>
            <person name="Butcher S."/>
            <person name="Tsagkogeorga G."/>
            <person name="Konrad A."/>
            <person name="Singh S."/>
            <person name="Jensen M.F."/>
            <person name="Cong E.H."/>
            <person name="Eikeseth-Otteraa H."/>
            <person name="Noel B."/>
            <person name="Anthouard V."/>
            <person name="Porcel B.M."/>
            <person name="Kachouri-Lafond R."/>
            <person name="Nishino A."/>
            <person name="Ugolini M."/>
            <person name="Chourrout P."/>
            <person name="Nishida H."/>
            <person name="Aasland R."/>
            <person name="Huzurbazar S."/>
            <person name="Westhof E."/>
            <person name="Delsuc F."/>
            <person name="Lehrach H."/>
            <person name="Reinhardt R."/>
            <person name="Weissenbach J."/>
            <person name="Roy S.W."/>
            <person name="Artiguenave F."/>
            <person name="Postlethwait J.H."/>
            <person name="Manak J.R."/>
            <person name="Thompson E.M."/>
            <person name="Jaillon O."/>
            <person name="Du Pasquier L."/>
            <person name="Boudinot P."/>
            <person name="Liberles D.A."/>
            <person name="Volff J.N."/>
            <person name="Philippe H."/>
            <person name="Lenhard B."/>
            <person name="Roest Crollius H."/>
            <person name="Wincker P."/>
            <person name="Chourrout D."/>
        </authorList>
    </citation>
    <scope>NUCLEOTIDE SEQUENCE [LARGE SCALE GENOMIC DNA]</scope>
</reference>
<evidence type="ECO:0000256" key="1">
    <source>
        <dbReference type="SAM" id="MobiDB-lite"/>
    </source>
</evidence>
<keyword evidence="4" id="KW-1185">Reference proteome</keyword>
<keyword evidence="2" id="KW-0472">Membrane</keyword>
<accession>E4XGC4</accession>
<proteinExistence type="predicted"/>
<feature type="region of interest" description="Disordered" evidence="1">
    <location>
        <begin position="84"/>
        <end position="109"/>
    </location>
</feature>
<keyword evidence="2" id="KW-0812">Transmembrane</keyword>
<protein>
    <submittedName>
        <fullName evidence="3">Uncharacterized protein</fullName>
    </submittedName>
</protein>
<dbReference type="InParanoid" id="E4XGC4"/>
<dbReference type="AlphaFoldDB" id="E4XGC4"/>
<feature type="compositionally biased region" description="Gly residues" evidence="1">
    <location>
        <begin position="89"/>
        <end position="100"/>
    </location>
</feature>
<dbReference type="EMBL" id="FN653047">
    <property type="protein sequence ID" value="CBY09722.1"/>
    <property type="molecule type" value="Genomic_DNA"/>
</dbReference>
<organism evidence="3 4">
    <name type="scientific">Oikopleura dioica</name>
    <name type="common">Tunicate</name>
    <dbReference type="NCBI Taxonomy" id="34765"/>
    <lineage>
        <taxon>Eukaryota</taxon>
        <taxon>Metazoa</taxon>
        <taxon>Chordata</taxon>
        <taxon>Tunicata</taxon>
        <taxon>Appendicularia</taxon>
        <taxon>Copelata</taxon>
        <taxon>Oikopleuridae</taxon>
        <taxon>Oikopleura</taxon>
    </lineage>
</organism>
<gene>
    <name evidence="3" type="ORF">GSOID_T00010533001</name>
</gene>
<name>E4XGC4_OIKDI</name>
<feature type="region of interest" description="Disordered" evidence="1">
    <location>
        <begin position="114"/>
        <end position="133"/>
    </location>
</feature>